<evidence type="ECO:0000256" key="2">
    <source>
        <dbReference type="HAMAP-Rule" id="MF_01212"/>
    </source>
</evidence>
<evidence type="ECO:0000313" key="4">
    <source>
        <dbReference type="EMBL" id="MCG4565896.1"/>
    </source>
</evidence>
<dbReference type="InterPro" id="IPR023023">
    <property type="entry name" value="dNTPase_2"/>
</dbReference>
<dbReference type="CDD" id="cd00077">
    <property type="entry name" value="HDc"/>
    <property type="match status" value="1"/>
</dbReference>
<evidence type="ECO:0000313" key="6">
    <source>
        <dbReference type="Proteomes" id="UP000462760"/>
    </source>
</evidence>
<dbReference type="InterPro" id="IPR051094">
    <property type="entry name" value="Diverse_Catalytic_Enzymes"/>
</dbReference>
<gene>
    <name evidence="5" type="ORF">FYJ27_07920</name>
    <name evidence="4" type="ORF">L0P62_10585</name>
</gene>
<evidence type="ECO:0000313" key="7">
    <source>
        <dbReference type="Proteomes" id="UP001108123"/>
    </source>
</evidence>
<dbReference type="RefSeq" id="WP_154484328.1">
    <property type="nucleotide sequence ID" value="NZ_JAHLOA010000009.1"/>
</dbReference>
<organism evidence="5 6">
    <name type="scientific">Anaerosalibacter bizertensis</name>
    <dbReference type="NCBI Taxonomy" id="932217"/>
    <lineage>
        <taxon>Bacteria</taxon>
        <taxon>Bacillati</taxon>
        <taxon>Bacillota</taxon>
        <taxon>Tissierellia</taxon>
        <taxon>Tissierellales</taxon>
        <taxon>Sporanaerobacteraceae</taxon>
        <taxon>Anaerosalibacter</taxon>
    </lineage>
</organism>
<name>A0A844FI82_9FIRM</name>
<accession>A0A844FI82</accession>
<dbReference type="InterPro" id="IPR026875">
    <property type="entry name" value="PHydrolase_assoc_dom"/>
</dbReference>
<dbReference type="GO" id="GO:0016793">
    <property type="term" value="F:triphosphoric monoester hydrolase activity"/>
    <property type="evidence" value="ECO:0007669"/>
    <property type="project" value="InterPro"/>
</dbReference>
<reference evidence="4" key="2">
    <citation type="submission" date="2022-01" db="EMBL/GenBank/DDBJ databases">
        <title>Collection of gut derived symbiotic bacterial strains cultured from healthy donors.</title>
        <authorList>
            <person name="Lin H."/>
            <person name="Kohout C."/>
            <person name="Waligurski E."/>
            <person name="Pamer E.G."/>
        </authorList>
    </citation>
    <scope>NUCLEOTIDE SEQUENCE</scope>
    <source>
        <strain evidence="4">MSK.14.39</strain>
    </source>
</reference>
<dbReference type="Gene3D" id="1.10.3210.10">
    <property type="entry name" value="Hypothetical protein af1432"/>
    <property type="match status" value="1"/>
</dbReference>
<protein>
    <recommendedName>
        <fullName evidence="2">Deoxyguanosinetriphosphate triphosphohydrolase-like protein</fullName>
    </recommendedName>
</protein>
<dbReference type="SUPFAM" id="SSF109604">
    <property type="entry name" value="HD-domain/PDEase-like"/>
    <property type="match status" value="1"/>
</dbReference>
<keyword evidence="1 2" id="KW-0378">Hydrolase</keyword>
<comment type="similarity">
    <text evidence="2">Belongs to the dGTPase family. Type 2 subfamily.</text>
</comment>
<dbReference type="Proteomes" id="UP001108123">
    <property type="component" value="Unassembled WGS sequence"/>
</dbReference>
<dbReference type="SMART" id="SM00471">
    <property type="entry name" value="HDc"/>
    <property type="match status" value="1"/>
</dbReference>
<dbReference type="EMBL" id="VULR01000009">
    <property type="protein sequence ID" value="MSS43652.1"/>
    <property type="molecule type" value="Genomic_DNA"/>
</dbReference>
<sequence length="338" mass="39631">MDVRLKTEQMERKVLSKYATLSSQTKGRTIKEDKCEIRTDFQRDRDRIIHSKAFRRLKHKTQVFIAPEGDHYRTRLTHTLEVSQISRTISRALGLNEDLTEAIALGHDLGHTPFGHTGENVLNTLHSNGFRHNEQSLRVVDFLEHNEKRQGLNLTYEVRNGIYCHTGEQDSESLEGIVVRYADRIAYINHDIDDAIRANVISIEDIPKECVQVLGKSHGERINTMILDIIRNSAGKKWVSMSKCISKYTNELRKFMFDKVYLDNHAKSEEKKAEYIIEELYKYYLKNPDNLPYEHKKIYKDKSFSKEDMVCDYIAGMTDRYAINLFYNIFIPKPWKKY</sequence>
<evidence type="ECO:0000259" key="3">
    <source>
        <dbReference type="PROSITE" id="PS51831"/>
    </source>
</evidence>
<feature type="domain" description="HD" evidence="3">
    <location>
        <begin position="75"/>
        <end position="188"/>
    </location>
</feature>
<keyword evidence="7" id="KW-1185">Reference proteome</keyword>
<dbReference type="InterPro" id="IPR006674">
    <property type="entry name" value="HD_domain"/>
</dbReference>
<proteinExistence type="inferred from homology"/>
<evidence type="ECO:0000313" key="5">
    <source>
        <dbReference type="EMBL" id="MSS43652.1"/>
    </source>
</evidence>
<dbReference type="Pfam" id="PF01966">
    <property type="entry name" value="HD"/>
    <property type="match status" value="1"/>
</dbReference>
<dbReference type="HAMAP" id="MF_01212">
    <property type="entry name" value="dGTPase_type2"/>
    <property type="match status" value="1"/>
</dbReference>
<dbReference type="AlphaFoldDB" id="A0A844FI82"/>
<dbReference type="NCBIfam" id="TIGR01353">
    <property type="entry name" value="dGTP_triPase"/>
    <property type="match status" value="1"/>
</dbReference>
<dbReference type="OrthoDB" id="9803619at2"/>
<dbReference type="EMBL" id="JAKNID010000063">
    <property type="protein sequence ID" value="MCG4565896.1"/>
    <property type="molecule type" value="Genomic_DNA"/>
</dbReference>
<comment type="caution">
    <text evidence="5">The sequence shown here is derived from an EMBL/GenBank/DDBJ whole genome shotgun (WGS) entry which is preliminary data.</text>
</comment>
<evidence type="ECO:0000256" key="1">
    <source>
        <dbReference type="ARBA" id="ARBA00022801"/>
    </source>
</evidence>
<dbReference type="NCBIfam" id="NF002327">
    <property type="entry name" value="PRK01286.1-2"/>
    <property type="match status" value="1"/>
</dbReference>
<dbReference type="InterPro" id="IPR003607">
    <property type="entry name" value="HD/PDEase_dom"/>
</dbReference>
<dbReference type="Proteomes" id="UP000462760">
    <property type="component" value="Unassembled WGS sequence"/>
</dbReference>
<dbReference type="PANTHER" id="PTHR35795:SF1">
    <property type="entry name" value="BIS(5'-NUCLEOSYL)-TETRAPHOSPHATASE, SYMMETRICAL"/>
    <property type="match status" value="1"/>
</dbReference>
<dbReference type="PROSITE" id="PS51831">
    <property type="entry name" value="HD"/>
    <property type="match status" value="1"/>
</dbReference>
<dbReference type="InterPro" id="IPR006261">
    <property type="entry name" value="dGTPase"/>
</dbReference>
<dbReference type="PANTHER" id="PTHR35795">
    <property type="entry name" value="SLR1885 PROTEIN"/>
    <property type="match status" value="1"/>
</dbReference>
<dbReference type="Pfam" id="PF13286">
    <property type="entry name" value="HD_assoc"/>
    <property type="match status" value="1"/>
</dbReference>
<reference evidence="5 6" key="1">
    <citation type="submission" date="2019-08" db="EMBL/GenBank/DDBJ databases">
        <title>In-depth cultivation of the pig gut microbiome towards novel bacterial diversity and tailored functional studies.</title>
        <authorList>
            <person name="Wylensek D."/>
            <person name="Hitch T.C.A."/>
            <person name="Clavel T."/>
        </authorList>
    </citation>
    <scope>NUCLEOTIDE SEQUENCE [LARGE SCALE GENOMIC DNA]</scope>
    <source>
        <strain evidence="5 6">Med78-601-WT-4W-RMD-3</strain>
    </source>
</reference>